<dbReference type="Proteomes" id="UP001179952">
    <property type="component" value="Unassembled WGS sequence"/>
</dbReference>
<evidence type="ECO:0000313" key="2">
    <source>
        <dbReference type="Proteomes" id="UP001179952"/>
    </source>
</evidence>
<dbReference type="PANTHER" id="PTHR35465">
    <property type="entry name" value="CAVEOLIN-1 PROTEIN"/>
    <property type="match status" value="1"/>
</dbReference>
<name>A0AAV9A7S2_ACOGR</name>
<dbReference type="PANTHER" id="PTHR35465:SF1">
    <property type="entry name" value="PHOSPHATIDYLINOSITOL-GLYCAN BIOSYNTHESIS CLASS X PROTEIN"/>
    <property type="match status" value="1"/>
</dbReference>
<sequence>MPLADPLAPRVGQSPPPSVGIFSCLTCCFRRPQKQKTTLAVHQQTLNVALSGLVLTMMVEGQIPSSFSIQLKSDLSDFGLNKNRRLLNTEKLIFKVENHNWTSGDSKLYVLVTVEPEGIVGKFFPGKLQVQERKLAIFNIGSTLYLAMDLMSPISSEFKHLGYPMMPGE</sequence>
<reference evidence="1" key="1">
    <citation type="journal article" date="2023" name="Nat. Commun.">
        <title>Diploid and tetraploid genomes of Acorus and the evolution of monocots.</title>
        <authorList>
            <person name="Ma L."/>
            <person name="Liu K.W."/>
            <person name="Li Z."/>
            <person name="Hsiao Y.Y."/>
            <person name="Qi Y."/>
            <person name="Fu T."/>
            <person name="Tang G.D."/>
            <person name="Zhang D."/>
            <person name="Sun W.H."/>
            <person name="Liu D.K."/>
            <person name="Li Y."/>
            <person name="Chen G.Z."/>
            <person name="Liu X.D."/>
            <person name="Liao X.Y."/>
            <person name="Jiang Y.T."/>
            <person name="Yu X."/>
            <person name="Hao Y."/>
            <person name="Huang J."/>
            <person name="Zhao X.W."/>
            <person name="Ke S."/>
            <person name="Chen Y.Y."/>
            <person name="Wu W.L."/>
            <person name="Hsu J.L."/>
            <person name="Lin Y.F."/>
            <person name="Huang M.D."/>
            <person name="Li C.Y."/>
            <person name="Huang L."/>
            <person name="Wang Z.W."/>
            <person name="Zhao X."/>
            <person name="Zhong W.Y."/>
            <person name="Peng D.H."/>
            <person name="Ahmad S."/>
            <person name="Lan S."/>
            <person name="Zhang J.S."/>
            <person name="Tsai W.C."/>
            <person name="Van de Peer Y."/>
            <person name="Liu Z.J."/>
        </authorList>
    </citation>
    <scope>NUCLEOTIDE SEQUENCE</scope>
    <source>
        <strain evidence="1">SCP</strain>
    </source>
</reference>
<evidence type="ECO:0000313" key="1">
    <source>
        <dbReference type="EMBL" id="KAK1260308.1"/>
    </source>
</evidence>
<keyword evidence="2" id="KW-1185">Reference proteome</keyword>
<reference evidence="1" key="2">
    <citation type="submission" date="2023-06" db="EMBL/GenBank/DDBJ databases">
        <authorList>
            <person name="Ma L."/>
            <person name="Liu K.-W."/>
            <person name="Li Z."/>
            <person name="Hsiao Y.-Y."/>
            <person name="Qi Y."/>
            <person name="Fu T."/>
            <person name="Tang G."/>
            <person name="Zhang D."/>
            <person name="Sun W.-H."/>
            <person name="Liu D.-K."/>
            <person name="Li Y."/>
            <person name="Chen G.-Z."/>
            <person name="Liu X.-D."/>
            <person name="Liao X.-Y."/>
            <person name="Jiang Y.-T."/>
            <person name="Yu X."/>
            <person name="Hao Y."/>
            <person name="Huang J."/>
            <person name="Zhao X.-W."/>
            <person name="Ke S."/>
            <person name="Chen Y.-Y."/>
            <person name="Wu W.-L."/>
            <person name="Hsu J.-L."/>
            <person name="Lin Y.-F."/>
            <person name="Huang M.-D."/>
            <person name="Li C.-Y."/>
            <person name="Huang L."/>
            <person name="Wang Z.-W."/>
            <person name="Zhao X."/>
            <person name="Zhong W.-Y."/>
            <person name="Peng D.-H."/>
            <person name="Ahmad S."/>
            <person name="Lan S."/>
            <person name="Zhang J.-S."/>
            <person name="Tsai W.-C."/>
            <person name="Van De Peer Y."/>
            <person name="Liu Z.-J."/>
        </authorList>
    </citation>
    <scope>NUCLEOTIDE SEQUENCE</scope>
    <source>
        <strain evidence="1">SCP</strain>
        <tissue evidence="1">Leaves</tissue>
    </source>
</reference>
<accession>A0AAV9A7S2</accession>
<proteinExistence type="predicted"/>
<dbReference type="AlphaFoldDB" id="A0AAV9A7S2"/>
<dbReference type="EMBL" id="JAUJYN010000011">
    <property type="protein sequence ID" value="KAK1260308.1"/>
    <property type="molecule type" value="Genomic_DNA"/>
</dbReference>
<evidence type="ECO:0008006" key="3">
    <source>
        <dbReference type="Google" id="ProtNLM"/>
    </source>
</evidence>
<gene>
    <name evidence="1" type="ORF">QJS04_geneDACA023031</name>
</gene>
<protein>
    <recommendedName>
        <fullName evidence="3">Galectin</fullName>
    </recommendedName>
</protein>
<organism evidence="1 2">
    <name type="scientific">Acorus gramineus</name>
    <name type="common">Dwarf sweet flag</name>
    <dbReference type="NCBI Taxonomy" id="55184"/>
    <lineage>
        <taxon>Eukaryota</taxon>
        <taxon>Viridiplantae</taxon>
        <taxon>Streptophyta</taxon>
        <taxon>Embryophyta</taxon>
        <taxon>Tracheophyta</taxon>
        <taxon>Spermatophyta</taxon>
        <taxon>Magnoliopsida</taxon>
        <taxon>Liliopsida</taxon>
        <taxon>Acoraceae</taxon>
        <taxon>Acorus</taxon>
    </lineage>
</organism>
<comment type="caution">
    <text evidence="1">The sequence shown here is derived from an EMBL/GenBank/DDBJ whole genome shotgun (WGS) entry which is preliminary data.</text>
</comment>